<dbReference type="SUPFAM" id="SSF140427">
    <property type="entry name" value="VPS28 C-terminal domain-like"/>
    <property type="match status" value="1"/>
</dbReference>
<evidence type="ECO:0000256" key="5">
    <source>
        <dbReference type="ARBA" id="ARBA00057775"/>
    </source>
</evidence>
<dbReference type="InterPro" id="IPR038358">
    <property type="entry name" value="VPS28_N_sf"/>
</dbReference>
<keyword evidence="3" id="KW-0967">Endosome</keyword>
<gene>
    <name evidence="10" type="ORF">Ahy_A10g051024</name>
</gene>
<name>A0A445BBB7_ARAHY</name>
<dbReference type="InterPro" id="IPR037206">
    <property type="entry name" value="VPS28_C_sf"/>
</dbReference>
<comment type="similarity">
    <text evidence="7">Belongs to the VPS28 family.</text>
</comment>
<evidence type="ECO:0008006" key="12">
    <source>
        <dbReference type="Google" id="ProtNLM"/>
    </source>
</evidence>
<comment type="caution">
    <text evidence="10">The sequence shown here is derived from an EMBL/GenBank/DDBJ whole genome shotgun (WGS) entry which is preliminary data.</text>
</comment>
<dbReference type="Proteomes" id="UP000289738">
    <property type="component" value="Chromosome A10"/>
</dbReference>
<evidence type="ECO:0000256" key="3">
    <source>
        <dbReference type="ARBA" id="ARBA00022753"/>
    </source>
</evidence>
<keyword evidence="2 7" id="KW-0813">Transport</keyword>
<dbReference type="PANTHER" id="PTHR12937:SF0">
    <property type="entry name" value="VACUOLAR PROTEIN SORTING-ASSOCIATED PROTEIN 28 HOMOLOG"/>
    <property type="match status" value="1"/>
</dbReference>
<dbReference type="PROSITE" id="PS51310">
    <property type="entry name" value="VPS28_C"/>
    <property type="match status" value="1"/>
</dbReference>
<sequence length="315" mass="35273">MGFSSSRFYFPSFHINDHVVTPPKILSTKSLQSTIQSLIFLANPFASYSTSRTKLTKPRMAHPVFSTLKKDPSLCACPVLFSNPPPSQECKKHTPTFIYRERDPSVMEVKLWNDKCEREMYDNFAELYAIVKATERLEKAYVRDIITPEDYELDCQKLIAHFKTLASTLRGIVPSIEHFEQTYNMDCPAAINRLVVSGVPATVEHRAAAAAAVSTSAAIVAECVQNFITAMDSLKLNMVAVDQVHPLLSDLYGSLNKLSILPHDFEGKTKMKEWIGRLSKMGAADELIEQQARQLHFDLESSYNSFMAALPNAAS</sequence>
<dbReference type="FunFam" id="1.20.120.1130:FF:000001">
    <property type="entry name" value="Vacuolar protein sorting-associated protein 28 homolog"/>
    <property type="match status" value="1"/>
</dbReference>
<dbReference type="FunFam" id="1.20.1440.200:FF:000002">
    <property type="entry name" value="Vacuolar protein sorting-associated protein 28 homolog"/>
    <property type="match status" value="1"/>
</dbReference>
<dbReference type="SUPFAM" id="SSF140111">
    <property type="entry name" value="Endosomal sorting complex assembly domain"/>
    <property type="match status" value="1"/>
</dbReference>
<dbReference type="GO" id="GO:0000813">
    <property type="term" value="C:ESCRT I complex"/>
    <property type="evidence" value="ECO:0007669"/>
    <property type="project" value="InterPro"/>
</dbReference>
<evidence type="ECO:0000259" key="8">
    <source>
        <dbReference type="PROSITE" id="PS51310"/>
    </source>
</evidence>
<evidence type="ECO:0000256" key="1">
    <source>
        <dbReference type="ARBA" id="ARBA00004177"/>
    </source>
</evidence>
<comment type="function">
    <text evidence="5">Component of the ESCRT-I complex (endosomal sorting complex required for transport I), a regulator of vesicular trafficking process. Required for the sorting of endocytic ubiquitinated cargos into multivesicular bodies (MVBs). Mediates the association to the ESCRT-0 complex.</text>
</comment>
<dbReference type="InterPro" id="IPR017898">
    <property type="entry name" value="VPS28_N"/>
</dbReference>
<organism evidence="10 11">
    <name type="scientific">Arachis hypogaea</name>
    <name type="common">Peanut</name>
    <dbReference type="NCBI Taxonomy" id="3818"/>
    <lineage>
        <taxon>Eukaryota</taxon>
        <taxon>Viridiplantae</taxon>
        <taxon>Streptophyta</taxon>
        <taxon>Embryophyta</taxon>
        <taxon>Tracheophyta</taxon>
        <taxon>Spermatophyta</taxon>
        <taxon>Magnoliopsida</taxon>
        <taxon>eudicotyledons</taxon>
        <taxon>Gunneridae</taxon>
        <taxon>Pentapetalae</taxon>
        <taxon>rosids</taxon>
        <taxon>fabids</taxon>
        <taxon>Fabales</taxon>
        <taxon>Fabaceae</taxon>
        <taxon>Papilionoideae</taxon>
        <taxon>50 kb inversion clade</taxon>
        <taxon>dalbergioids sensu lato</taxon>
        <taxon>Dalbergieae</taxon>
        <taxon>Pterocarpus clade</taxon>
        <taxon>Arachis</taxon>
    </lineage>
</organism>
<evidence type="ECO:0000256" key="6">
    <source>
        <dbReference type="ARBA" id="ARBA00061953"/>
    </source>
</evidence>
<feature type="domain" description="VPS28 C-terminal" evidence="8">
    <location>
        <begin position="215"/>
        <end position="311"/>
    </location>
</feature>
<keyword evidence="11" id="KW-1185">Reference proteome</keyword>
<evidence type="ECO:0000256" key="7">
    <source>
        <dbReference type="PROSITE-ProRule" id="PRU00642"/>
    </source>
</evidence>
<accession>A0A445BBB7</accession>
<keyword evidence="4 7" id="KW-0653">Protein transport</keyword>
<evidence type="ECO:0000313" key="10">
    <source>
        <dbReference type="EMBL" id="RYR35941.1"/>
    </source>
</evidence>
<dbReference type="InterPro" id="IPR007143">
    <property type="entry name" value="Vps28"/>
</dbReference>
<dbReference type="Gene3D" id="1.20.1440.200">
    <property type="match status" value="1"/>
</dbReference>
<dbReference type="InterPro" id="IPR037202">
    <property type="entry name" value="ESCRT_assembly_dom"/>
</dbReference>
<dbReference type="GO" id="GO:0044877">
    <property type="term" value="F:protein-containing complex binding"/>
    <property type="evidence" value="ECO:0007669"/>
    <property type="project" value="TreeGrafter"/>
</dbReference>
<evidence type="ECO:0000259" key="9">
    <source>
        <dbReference type="PROSITE" id="PS51313"/>
    </source>
</evidence>
<dbReference type="Pfam" id="PF03997">
    <property type="entry name" value="VPS28"/>
    <property type="match status" value="1"/>
</dbReference>
<dbReference type="GO" id="GO:0043328">
    <property type="term" value="P:protein transport to vacuole involved in ubiquitin-dependent protein catabolic process via the multivesicular body sorting pathway"/>
    <property type="evidence" value="ECO:0007669"/>
    <property type="project" value="TreeGrafter"/>
</dbReference>
<comment type="subcellular location">
    <subcellularLocation>
        <location evidence="1">Endosome</location>
    </subcellularLocation>
</comment>
<dbReference type="PROSITE" id="PS51313">
    <property type="entry name" value="VPS28_N"/>
    <property type="match status" value="1"/>
</dbReference>
<dbReference type="PANTHER" id="PTHR12937">
    <property type="entry name" value="VACUOLAR PROTEIN SORTING 28, ISOFORM 2 VPS28"/>
    <property type="match status" value="1"/>
</dbReference>
<evidence type="ECO:0000256" key="2">
    <source>
        <dbReference type="ARBA" id="ARBA00022448"/>
    </source>
</evidence>
<dbReference type="STRING" id="3818.A0A445BBB7"/>
<reference evidence="10 11" key="1">
    <citation type="submission" date="2019-01" db="EMBL/GenBank/DDBJ databases">
        <title>Sequencing of cultivated peanut Arachis hypogaea provides insights into genome evolution and oil improvement.</title>
        <authorList>
            <person name="Chen X."/>
        </authorList>
    </citation>
    <scope>NUCLEOTIDE SEQUENCE [LARGE SCALE GENOMIC DNA]</scope>
    <source>
        <strain evidence="11">cv. Fuhuasheng</strain>
        <tissue evidence="10">Leaves</tissue>
    </source>
</reference>
<dbReference type="AlphaFoldDB" id="A0A445BBB7"/>
<evidence type="ECO:0000256" key="4">
    <source>
        <dbReference type="ARBA" id="ARBA00022927"/>
    </source>
</evidence>
<comment type="subunit">
    <text evidence="6">Component of the endosomal sorting required for transport complex I (ESCRT-I), composed of ELC, VPS28 and VPS37. Interacts with ELC.</text>
</comment>
<feature type="domain" description="VPS28 N-terminal" evidence="9">
    <location>
        <begin position="98"/>
        <end position="205"/>
    </location>
</feature>
<dbReference type="Gene3D" id="1.20.120.1130">
    <property type="match status" value="1"/>
</dbReference>
<protein>
    <recommendedName>
        <fullName evidence="12">Vacuolar protein sorting-associated protein 28 homolog</fullName>
    </recommendedName>
</protein>
<proteinExistence type="inferred from homology"/>
<dbReference type="InterPro" id="IPR017899">
    <property type="entry name" value="VPS28_C"/>
</dbReference>
<dbReference type="EMBL" id="SDMP01000010">
    <property type="protein sequence ID" value="RYR35941.1"/>
    <property type="molecule type" value="Genomic_DNA"/>
</dbReference>
<evidence type="ECO:0000313" key="11">
    <source>
        <dbReference type="Proteomes" id="UP000289738"/>
    </source>
</evidence>